<dbReference type="SUPFAM" id="SSF48371">
    <property type="entry name" value="ARM repeat"/>
    <property type="match status" value="2"/>
</dbReference>
<dbReference type="InterPro" id="IPR016024">
    <property type="entry name" value="ARM-type_fold"/>
</dbReference>
<evidence type="ECO:0000256" key="5">
    <source>
        <dbReference type="ARBA" id="ARBA00022552"/>
    </source>
</evidence>
<comment type="subcellular location">
    <subcellularLocation>
        <location evidence="1 9">Nucleus</location>
        <location evidence="1 9">Nucleolus</location>
    </subcellularLocation>
</comment>
<dbReference type="RefSeq" id="XP_024662699.1">
    <property type="nucleotide sequence ID" value="XM_024806931.1"/>
</dbReference>
<evidence type="ECO:0000256" key="1">
    <source>
        <dbReference type="ARBA" id="ARBA00004604"/>
    </source>
</evidence>
<reference evidence="11 12" key="1">
    <citation type="submission" date="2017-04" db="EMBL/GenBank/DDBJ databases">
        <title>Genome sequencing of [Candida] sorbophila.</title>
        <authorList>
            <person name="Ahn J.O."/>
        </authorList>
    </citation>
    <scope>NUCLEOTIDE SEQUENCE [LARGE SCALE GENOMIC DNA]</scope>
    <source>
        <strain evidence="11 12">DS02</strain>
    </source>
</reference>
<evidence type="ECO:0000313" key="11">
    <source>
        <dbReference type="EMBL" id="PRT52753.1"/>
    </source>
</evidence>
<name>A0A2T0FCL6_9ASCO</name>
<sequence length="1742" mass="191904">MSSLAAQLAGIHANNNATILDKSKRKKVHSVSLVFDSKEAVTQDFETIYSVCLEGFRELETIDRRFSMFANSLFSETSIRFDRMVQHDDRENALNAAVNKFFMLVANYLHLRPALLALEWLVRRFHVQLHNAEQFLLCALPWYDTPAFVRVLDVLPQNGIPALFSFLGPAKASLHSPSKNALVRVLSKDKQLFDLLNSYVLECVQTEMAYSRQLVFWSSMSIYTIMAFKETNDPEVVDRVLPVISKLLSSPLAAPQVAAYMVLTVLCSQYPLADDISAAAIATIVSSWHKTTVSQGLSCISQLVRYSTSAKEPFPKQVWDELDKIQNLTQQVLTLGKSHQINAFIVKWVVSGLEYETVGHIPQVNTVLSELTVDPEALASVLEALFQFIKKNLVDPQSLDACVNIIETNIDSDAFKTALNAASTSVDKLELHLGVSITRPEAEHMDEDVVMSDPKVSETSFDGVTREAIIEESENLEMSSRQSFLDGEPFTDLANLWIKASAISTFTPSELAQLICISPQAEPSFFAAIALGPYPVVSRVAAAKMLQSRIENTESQDFQGLLVVLLSLLSDKERSIREPAAASIRFIGEHPPAKNTNIWGYETLYGAVSSDLVWLSRQDQKVIYKFLLSHLHECILDPEQILAISSSLVNKSAAFSELVAVNAAYSPVVSITSFALTVLSNRKLKTPVAGLSPLFESYLKNRNTVWSERAATARISLSDIDSAVCGSVSGADPVGILFLQNALKSGDNEISQAAGQRILTLWRNKQLKADAENTFLSTLFSIASDERSSHDPTDLLSALPLSTDNFSVLLSQSQLQSTSTATADVRRRHRRSSASLSLNPGTVAAVAQSHLHRLTLVLELLDSKTDDISEPTALFSPLFSLLDELAVLGNESNLPVLYTQELLANCLIHLVEKVNANVSSGARVPDLSSVRVDVTVSCIRTSQSPQVQNRLLLLIAALASLCPDIVLHSVMPIFTFMGATTVRLDNDYSAHVIEQTISKVVPALVACGDKQNEIEIALLSFVAAFPHVPRHRRNKLYSALIKTLGPEESLYKFLLLLALKFAEARTRKRSSDAKALVHFTTTFLRSYSISQQLLSLEQFLEYLAEAKIREENSDSSSSAMESGKDNIPVSLFGQDGLSPHMKPFLFEFLTLSVGNDQTISGTRPLRVQIAHAGAFSDENLGHCTRMIDLLLENQTGAGSRDASFDLLSKCLELLPVAKFVEVVTPLVHSASSTLVKERSLALIASKFEYELASDISAQQAALSTLNMLEATLGSTGGLLAGTLDDIDLLVVKYGRYFEPERLLKLLDVLAGPYGLLNEDTHVLVSAVCCINSACQHLGARMIGHFSRILPILFSKCEHVIQENSTDEKSIMLQYATFALVSGLIQRIPSFMGSVSKRVMELVLMSKIDRGPLENLMALIVEKIDAQTVMGAFISTWDNAVQGGLPAIDLFLRHFDSVIEQSPKKDIAAKASPLITLLLRCFGVRAVGRFNPNEVNHIESRVVSSGVAVVLKLNDKVFRSLFVRMARWAFEGESAGVASMAEPLRHVVFLKFLVRLLGDLKSIVTNYFGYVLEPITKILATESDDGYGVHDLTRKLIYQSLILSFASDHDDFWQSPSRFDLILDGLLVKLDQEHIIHGALLVKALVGLAETCSSQQHRKNINDGLAARVVPSCSSPTKIWAIKTLSSLYTKLGEEWIAVLPQFVPLIAELLDDDDEQVEMEVRKKLVPVIEDVLGESLDKYLS</sequence>
<dbReference type="Proteomes" id="UP000238350">
    <property type="component" value="Unassembled WGS sequence"/>
</dbReference>
<dbReference type="Pfam" id="PF12397">
    <property type="entry name" value="U3snoRNP10"/>
    <property type="match status" value="1"/>
</dbReference>
<evidence type="ECO:0000256" key="9">
    <source>
        <dbReference type="RuleBase" id="RU367065"/>
    </source>
</evidence>
<comment type="caution">
    <text evidence="11">The sequence shown here is derived from an EMBL/GenBank/DDBJ whole genome shotgun (WGS) entry which is preliminary data.</text>
</comment>
<dbReference type="STRING" id="45607.A0A2T0FCL6"/>
<comment type="similarity">
    <text evidence="2 9">Belongs to the HEATR1/UTP10 family.</text>
</comment>
<proteinExistence type="inferred from homology"/>
<dbReference type="GO" id="GO:0030686">
    <property type="term" value="C:90S preribosome"/>
    <property type="evidence" value="ECO:0007669"/>
    <property type="project" value="TreeGrafter"/>
</dbReference>
<dbReference type="PANTHER" id="PTHR13457">
    <property type="entry name" value="BAP28"/>
    <property type="match status" value="1"/>
</dbReference>
<keyword evidence="5 9" id="KW-0698">rRNA processing</keyword>
<dbReference type="EMBL" id="NDIQ01000001">
    <property type="protein sequence ID" value="PRT52753.1"/>
    <property type="molecule type" value="Genomic_DNA"/>
</dbReference>
<protein>
    <recommendedName>
        <fullName evidence="3 9">U3 small nucleolar RNA-associated protein 10</fullName>
    </recommendedName>
</protein>
<dbReference type="InterPro" id="IPR022125">
    <property type="entry name" value="U3snoRNP10_N"/>
</dbReference>
<evidence type="ECO:0000256" key="6">
    <source>
        <dbReference type="ARBA" id="ARBA00023242"/>
    </source>
</evidence>
<dbReference type="GeneID" id="36514122"/>
<keyword evidence="7 9" id="KW-0687">Ribonucleoprotein</keyword>
<dbReference type="InterPro" id="IPR021133">
    <property type="entry name" value="HEAT_type_2"/>
</dbReference>
<keyword evidence="4 9" id="KW-0690">Ribosome biogenesis</keyword>
<evidence type="ECO:0000259" key="10">
    <source>
        <dbReference type="SMART" id="SM01036"/>
    </source>
</evidence>
<comment type="subunit">
    <text evidence="9">Component of the ribosomal small subunit (SSU) processome.</text>
</comment>
<dbReference type="PROSITE" id="PS50077">
    <property type="entry name" value="HEAT_REPEAT"/>
    <property type="match status" value="1"/>
</dbReference>
<evidence type="ECO:0000256" key="4">
    <source>
        <dbReference type="ARBA" id="ARBA00022517"/>
    </source>
</evidence>
<evidence type="ECO:0000256" key="2">
    <source>
        <dbReference type="ARBA" id="ARBA00010559"/>
    </source>
</evidence>
<keyword evidence="6 9" id="KW-0539">Nucleus</keyword>
<dbReference type="Pfam" id="PF08146">
    <property type="entry name" value="BP28CT"/>
    <property type="match status" value="1"/>
</dbReference>
<accession>A0A2T0FCL6</accession>
<evidence type="ECO:0000313" key="12">
    <source>
        <dbReference type="Proteomes" id="UP000238350"/>
    </source>
</evidence>
<feature type="repeat" description="HEAT" evidence="8">
    <location>
        <begin position="1702"/>
        <end position="1740"/>
    </location>
</feature>
<dbReference type="GO" id="GO:0032040">
    <property type="term" value="C:small-subunit processome"/>
    <property type="evidence" value="ECO:0007669"/>
    <property type="project" value="TreeGrafter"/>
</dbReference>
<gene>
    <name evidence="11" type="ORF">B9G98_00373</name>
</gene>
<dbReference type="GO" id="GO:0034455">
    <property type="term" value="C:t-UTP complex"/>
    <property type="evidence" value="ECO:0007669"/>
    <property type="project" value="TreeGrafter"/>
</dbReference>
<dbReference type="GO" id="GO:0045943">
    <property type="term" value="P:positive regulation of transcription by RNA polymerase I"/>
    <property type="evidence" value="ECO:0007669"/>
    <property type="project" value="TreeGrafter"/>
</dbReference>
<dbReference type="Pfam" id="PF23243">
    <property type="entry name" value="HEAT_HEATR1"/>
    <property type="match status" value="1"/>
</dbReference>
<comment type="function">
    <text evidence="9">Involved in nucleolar processing of pre-18S ribosomal RNA.</text>
</comment>
<dbReference type="OrthoDB" id="31183at2759"/>
<dbReference type="InterPro" id="IPR056473">
    <property type="entry name" value="HEAT_Utp10/HEAT1"/>
</dbReference>
<evidence type="ECO:0000256" key="3">
    <source>
        <dbReference type="ARBA" id="ARBA00015399"/>
    </source>
</evidence>
<evidence type="ECO:0000256" key="8">
    <source>
        <dbReference type="PROSITE-ProRule" id="PRU00103"/>
    </source>
</evidence>
<keyword evidence="12" id="KW-1185">Reference proteome</keyword>
<dbReference type="InterPro" id="IPR040191">
    <property type="entry name" value="UTP10"/>
</dbReference>
<evidence type="ECO:0000256" key="7">
    <source>
        <dbReference type="ARBA" id="ARBA00023274"/>
    </source>
</evidence>
<feature type="domain" description="BP28 C-terminal" evidence="10">
    <location>
        <begin position="1463"/>
        <end position="1611"/>
    </location>
</feature>
<dbReference type="PANTHER" id="PTHR13457:SF1">
    <property type="entry name" value="HEAT REPEAT-CONTAINING PROTEIN 1"/>
    <property type="match status" value="1"/>
</dbReference>
<dbReference type="SMART" id="SM01036">
    <property type="entry name" value="BP28CT"/>
    <property type="match status" value="1"/>
</dbReference>
<dbReference type="GO" id="GO:0000462">
    <property type="term" value="P:maturation of SSU-rRNA from tricistronic rRNA transcript (SSU-rRNA, 5.8S rRNA, LSU-rRNA)"/>
    <property type="evidence" value="ECO:0007669"/>
    <property type="project" value="TreeGrafter"/>
</dbReference>
<dbReference type="GO" id="GO:0030515">
    <property type="term" value="F:snoRNA binding"/>
    <property type="evidence" value="ECO:0007669"/>
    <property type="project" value="TreeGrafter"/>
</dbReference>
<organism evidence="11 12">
    <name type="scientific">Wickerhamiella sorbophila</name>
    <dbReference type="NCBI Taxonomy" id="45607"/>
    <lineage>
        <taxon>Eukaryota</taxon>
        <taxon>Fungi</taxon>
        <taxon>Dikarya</taxon>
        <taxon>Ascomycota</taxon>
        <taxon>Saccharomycotina</taxon>
        <taxon>Dipodascomycetes</taxon>
        <taxon>Dipodascales</taxon>
        <taxon>Trichomonascaceae</taxon>
        <taxon>Wickerhamiella</taxon>
    </lineage>
</organism>
<dbReference type="InterPro" id="IPR012954">
    <property type="entry name" value="BP28_C_dom"/>
</dbReference>